<reference evidence="2" key="3">
    <citation type="submission" date="2023-11" db="EMBL/GenBank/DDBJ databases">
        <authorList>
            <person name="Beijen E."/>
            <person name="Ohm R.A."/>
        </authorList>
    </citation>
    <scope>NUCLEOTIDE SEQUENCE</scope>
    <source>
        <strain evidence="2">CBS 150709</strain>
    </source>
</reference>
<evidence type="ECO:0000313" key="2">
    <source>
        <dbReference type="EMBL" id="KAK4089094.1"/>
    </source>
</evidence>
<reference evidence="3" key="1">
    <citation type="submission" date="2015-05" db="EMBL/GenBank/DDBJ databases">
        <authorList>
            <person name="Wang D.B."/>
            <person name="Wang M."/>
        </authorList>
    </citation>
    <scope>NUCLEOTIDE SEQUENCE</scope>
    <source>
        <strain evidence="3">36-1</strain>
    </source>
</reference>
<proteinExistence type="predicted"/>
<dbReference type="Proteomes" id="UP000245956">
    <property type="component" value="Unassembled WGS sequence"/>
</dbReference>
<organism evidence="3 4">
    <name type="scientific">Purpureocillium lilacinum</name>
    <name type="common">Paecilomyces lilacinus</name>
    <dbReference type="NCBI Taxonomy" id="33203"/>
    <lineage>
        <taxon>Eukaryota</taxon>
        <taxon>Fungi</taxon>
        <taxon>Dikarya</taxon>
        <taxon>Ascomycota</taxon>
        <taxon>Pezizomycotina</taxon>
        <taxon>Sordariomycetes</taxon>
        <taxon>Hypocreomycetidae</taxon>
        <taxon>Hypocreales</taxon>
        <taxon>Ophiocordycipitaceae</taxon>
        <taxon>Purpureocillium</taxon>
    </lineage>
</organism>
<feature type="compositionally biased region" description="Low complexity" evidence="1">
    <location>
        <begin position="133"/>
        <end position="147"/>
    </location>
</feature>
<evidence type="ECO:0000313" key="3">
    <source>
        <dbReference type="EMBL" id="PWI69031.1"/>
    </source>
</evidence>
<protein>
    <submittedName>
        <fullName evidence="3">Uncharacterized protein</fullName>
    </submittedName>
</protein>
<name>A0A2U3E3E5_PURLI</name>
<feature type="compositionally biased region" description="Basic and acidic residues" evidence="1">
    <location>
        <begin position="227"/>
        <end position="237"/>
    </location>
</feature>
<sequence>MGDERTARTTRSGRERPGVKTWRAGAMMCGGGWRVGHSLRQSTSGSANDVLCCLVFVKPPFLAREVGGGGSSAMLAACQRQRLAVPMLEPERVDSRRDRDLVVAVRTWRRKVGLAVALRRRRRRRRRRNDVNRGGAVAGTADGAADGRGAAAAAAAAGNRGRLTTVEHVGRESFVSMLSVEAGKGSRQTIGGVRDEEGPEHNDDDGGEKEDRRGGAGRVGGQKQSRRRQDDDGEIKRLGTGNWRDPVDGALVQRWERSRRRAGGGLRTRSAPDSGEPGVEGATTVMEPERTEPGAQPARPPVLSPSARCPVSASVGPGARAADRLKGPGLGLAVPRASMDRCSTIPGASTDSLGFMAHPRQPTLGGGLVMDAAREEARFILRDEWRYAAESLMSRRRGGRTAVLPLGISALSMPPSRSKRGTVLRYELRVIELHGNGRQRSHRVRFSVQCLEQSLSVCGGSMQAVKACLGNEHCWSTRRWAAVCQLEAHFVVDMPACTTRTTVLPNASTAAVLNIPVCEMTGLTILSGSLVRTDLQSP</sequence>
<gene>
    <name evidence="3" type="ORF">PCL_01416</name>
    <name evidence="2" type="ORF">Purlil1_6527</name>
</gene>
<dbReference type="Proteomes" id="UP001287286">
    <property type="component" value="Unassembled WGS sequence"/>
</dbReference>
<feature type="region of interest" description="Disordered" evidence="1">
    <location>
        <begin position="183"/>
        <end position="322"/>
    </location>
</feature>
<evidence type="ECO:0000313" key="5">
    <source>
        <dbReference type="Proteomes" id="UP001287286"/>
    </source>
</evidence>
<feature type="region of interest" description="Disordered" evidence="1">
    <location>
        <begin position="121"/>
        <end position="147"/>
    </location>
</feature>
<evidence type="ECO:0000256" key="1">
    <source>
        <dbReference type="SAM" id="MobiDB-lite"/>
    </source>
</evidence>
<evidence type="ECO:0000313" key="4">
    <source>
        <dbReference type="Proteomes" id="UP000245956"/>
    </source>
</evidence>
<reference evidence="2 5" key="4">
    <citation type="journal article" date="2024" name="Microbiol. Resour. Announc.">
        <title>Genome annotations for the ascomycete fungi Trichoderma harzianum, Trichoderma aggressivum, and Purpureocillium lilacinum.</title>
        <authorList>
            <person name="Beijen E.P.W."/>
            <person name="Ohm R.A."/>
        </authorList>
    </citation>
    <scope>NUCLEOTIDE SEQUENCE [LARGE SCALE GENOMIC DNA]</scope>
    <source>
        <strain evidence="2 5">CBS 150709</strain>
    </source>
</reference>
<dbReference type="EMBL" id="JAWRVI010000021">
    <property type="protein sequence ID" value="KAK4089094.1"/>
    <property type="molecule type" value="Genomic_DNA"/>
</dbReference>
<accession>A0A2U3E3E5</accession>
<comment type="caution">
    <text evidence="3">The sequence shown here is derived from an EMBL/GenBank/DDBJ whole genome shotgun (WGS) entry which is preliminary data.</text>
</comment>
<reference evidence="3 4" key="2">
    <citation type="journal article" date="2016" name="Front. Microbiol.">
        <title>Genome and transcriptome sequences reveal the specific parasitism of the nematophagous Purpureocillium lilacinum 36-1.</title>
        <authorList>
            <person name="Xie J."/>
            <person name="Li S."/>
            <person name="Mo C."/>
            <person name="Xiao X."/>
            <person name="Peng D."/>
            <person name="Wang G."/>
            <person name="Xiao Y."/>
        </authorList>
    </citation>
    <scope>NUCLEOTIDE SEQUENCE [LARGE SCALE GENOMIC DNA]</scope>
    <source>
        <strain evidence="3 4">36-1</strain>
    </source>
</reference>
<dbReference type="EMBL" id="LCWV01000013">
    <property type="protein sequence ID" value="PWI69031.1"/>
    <property type="molecule type" value="Genomic_DNA"/>
</dbReference>
<dbReference type="AlphaFoldDB" id="A0A2U3E3E5"/>
<keyword evidence="5" id="KW-1185">Reference proteome</keyword>